<evidence type="ECO:0008006" key="3">
    <source>
        <dbReference type="Google" id="ProtNLM"/>
    </source>
</evidence>
<proteinExistence type="predicted"/>
<reference evidence="2" key="1">
    <citation type="journal article" date="2019" name="Sci. Rep.">
        <title>Draft genome of Tanacetum cinerariifolium, the natural source of mosquito coil.</title>
        <authorList>
            <person name="Yamashiro T."/>
            <person name="Shiraishi A."/>
            <person name="Satake H."/>
            <person name="Nakayama K."/>
        </authorList>
    </citation>
    <scope>NUCLEOTIDE SEQUENCE</scope>
</reference>
<organism evidence="2">
    <name type="scientific">Tanacetum cinerariifolium</name>
    <name type="common">Dalmatian daisy</name>
    <name type="synonym">Chrysanthemum cinerariifolium</name>
    <dbReference type="NCBI Taxonomy" id="118510"/>
    <lineage>
        <taxon>Eukaryota</taxon>
        <taxon>Viridiplantae</taxon>
        <taxon>Streptophyta</taxon>
        <taxon>Embryophyta</taxon>
        <taxon>Tracheophyta</taxon>
        <taxon>Spermatophyta</taxon>
        <taxon>Magnoliopsida</taxon>
        <taxon>eudicotyledons</taxon>
        <taxon>Gunneridae</taxon>
        <taxon>Pentapetalae</taxon>
        <taxon>asterids</taxon>
        <taxon>campanulids</taxon>
        <taxon>Asterales</taxon>
        <taxon>Asteraceae</taxon>
        <taxon>Asteroideae</taxon>
        <taxon>Anthemideae</taxon>
        <taxon>Anthemidinae</taxon>
        <taxon>Tanacetum</taxon>
    </lineage>
</organism>
<sequence>RRIVETIHVDFDELTAIASEQSSSGPALHEMIPATISSGLVPKPTSSTSFVPPSRNDWDLLFQPLFDELLTPPPSVDPSAPEVIAPITDVIPPDQAESTGLPFSTTFDQDAPSPSKSQTIPETSPPVIPQDVEEDNHDIEVAHMGNDPLFGMPIPDIASDQSSSTVSSHTIVHPDHQIPQRNSKWTKDHPLDNIIGQLSQPISIR</sequence>
<feature type="region of interest" description="Disordered" evidence="1">
    <location>
        <begin position="93"/>
        <end position="126"/>
    </location>
</feature>
<feature type="region of interest" description="Disordered" evidence="1">
    <location>
        <begin position="159"/>
        <end position="191"/>
    </location>
</feature>
<feature type="compositionally biased region" description="Polar residues" evidence="1">
    <location>
        <begin position="96"/>
        <end position="122"/>
    </location>
</feature>
<feature type="compositionally biased region" description="Low complexity" evidence="1">
    <location>
        <begin position="159"/>
        <end position="171"/>
    </location>
</feature>
<accession>A0A699TWF4</accession>
<name>A0A699TWF4_TANCI</name>
<feature type="non-terminal residue" evidence="2">
    <location>
        <position position="205"/>
    </location>
</feature>
<comment type="caution">
    <text evidence="2">The sequence shown here is derived from an EMBL/GenBank/DDBJ whole genome shotgun (WGS) entry which is preliminary data.</text>
</comment>
<dbReference type="AlphaFoldDB" id="A0A699TWF4"/>
<protein>
    <recommendedName>
        <fullName evidence="3">Integrase, catalytic region, zinc finger, CCHC-type, peptidase aspartic, catalytic</fullName>
    </recommendedName>
</protein>
<feature type="non-terminal residue" evidence="2">
    <location>
        <position position="1"/>
    </location>
</feature>
<evidence type="ECO:0000256" key="1">
    <source>
        <dbReference type="SAM" id="MobiDB-lite"/>
    </source>
</evidence>
<evidence type="ECO:0000313" key="2">
    <source>
        <dbReference type="EMBL" id="GFD15232.1"/>
    </source>
</evidence>
<gene>
    <name evidence="2" type="ORF">Tci_887201</name>
</gene>
<dbReference type="EMBL" id="BKCJ011284999">
    <property type="protein sequence ID" value="GFD15232.1"/>
    <property type="molecule type" value="Genomic_DNA"/>
</dbReference>